<protein>
    <submittedName>
        <fullName evidence="1">Uncharacterized protein</fullName>
    </submittedName>
</protein>
<sequence length="102" mass="10615">MVNNRVSADVHAVLAAEQIVDGGQLRLRYRVEVPAVGRAAGDGEDVAHLLRAAPEGVPLPVEPRRDGGDDALGCPLTGCLVTGLALELSPFMASIIRLYSAG</sequence>
<evidence type="ECO:0000313" key="2">
    <source>
        <dbReference type="Proteomes" id="UP000285173"/>
    </source>
</evidence>
<dbReference type="EMBL" id="QSEF01000004">
    <property type="protein sequence ID" value="RGZ50298.1"/>
    <property type="molecule type" value="Genomic_DNA"/>
</dbReference>
<evidence type="ECO:0000313" key="1">
    <source>
        <dbReference type="EMBL" id="RGZ50298.1"/>
    </source>
</evidence>
<gene>
    <name evidence="1" type="ORF">DW986_03265</name>
</gene>
<comment type="caution">
    <text evidence="1">The sequence shown here is derived from an EMBL/GenBank/DDBJ whole genome shotgun (WGS) entry which is preliminary data.</text>
</comment>
<dbReference type="Proteomes" id="UP000285173">
    <property type="component" value="Unassembled WGS sequence"/>
</dbReference>
<name>A0A3R6A1E2_9BACT</name>
<accession>A0A3R6A1E2</accession>
<reference evidence="1 2" key="1">
    <citation type="submission" date="2018-08" db="EMBL/GenBank/DDBJ databases">
        <title>A genome reference for cultivated species of the human gut microbiota.</title>
        <authorList>
            <person name="Zou Y."/>
            <person name="Xue W."/>
            <person name="Luo G."/>
        </authorList>
    </citation>
    <scope>NUCLEOTIDE SEQUENCE [LARGE SCALE GENOMIC DNA]</scope>
    <source>
        <strain evidence="1 2">AM50-15</strain>
    </source>
</reference>
<organism evidence="1 2">
    <name type="scientific">Parabacteroides merdae</name>
    <dbReference type="NCBI Taxonomy" id="46503"/>
    <lineage>
        <taxon>Bacteria</taxon>
        <taxon>Pseudomonadati</taxon>
        <taxon>Bacteroidota</taxon>
        <taxon>Bacteroidia</taxon>
        <taxon>Bacteroidales</taxon>
        <taxon>Tannerellaceae</taxon>
        <taxon>Parabacteroides</taxon>
    </lineage>
</organism>
<dbReference type="AlphaFoldDB" id="A0A3R6A1E2"/>
<proteinExistence type="predicted"/>